<dbReference type="Proteomes" id="UP001500842">
    <property type="component" value="Unassembled WGS sequence"/>
</dbReference>
<organism evidence="2 3">
    <name type="scientific">Nocardioides humi</name>
    <dbReference type="NCBI Taxonomy" id="449461"/>
    <lineage>
        <taxon>Bacteria</taxon>
        <taxon>Bacillati</taxon>
        <taxon>Actinomycetota</taxon>
        <taxon>Actinomycetes</taxon>
        <taxon>Propionibacteriales</taxon>
        <taxon>Nocardioidaceae</taxon>
        <taxon>Nocardioides</taxon>
    </lineage>
</organism>
<keyword evidence="3" id="KW-1185">Reference proteome</keyword>
<proteinExistence type="predicted"/>
<feature type="region of interest" description="Disordered" evidence="1">
    <location>
        <begin position="318"/>
        <end position="354"/>
    </location>
</feature>
<gene>
    <name evidence="2" type="ORF">GCM10009788_23370</name>
</gene>
<dbReference type="RefSeq" id="WP_141005723.1">
    <property type="nucleotide sequence ID" value="NZ_BAAAOR010000016.1"/>
</dbReference>
<dbReference type="InterPro" id="IPR050509">
    <property type="entry name" value="CoA-transferase_III"/>
</dbReference>
<dbReference type="Gene3D" id="3.30.1540.10">
    <property type="entry name" value="formyl-coa transferase, domain 3"/>
    <property type="match status" value="1"/>
</dbReference>
<evidence type="ECO:0000313" key="2">
    <source>
        <dbReference type="EMBL" id="GAA1518642.1"/>
    </source>
</evidence>
<dbReference type="InterPro" id="IPR003673">
    <property type="entry name" value="CoA-Trfase_fam_III"/>
</dbReference>
<accession>A0ABN2AGK1</accession>
<reference evidence="2 3" key="1">
    <citation type="journal article" date="2019" name="Int. J. Syst. Evol. Microbiol.">
        <title>The Global Catalogue of Microorganisms (GCM) 10K type strain sequencing project: providing services to taxonomists for standard genome sequencing and annotation.</title>
        <authorList>
            <consortium name="The Broad Institute Genomics Platform"/>
            <consortium name="The Broad Institute Genome Sequencing Center for Infectious Disease"/>
            <person name="Wu L."/>
            <person name="Ma J."/>
        </authorList>
    </citation>
    <scope>NUCLEOTIDE SEQUENCE [LARGE SCALE GENOMIC DNA]</scope>
    <source>
        <strain evidence="2 3">JCM 14942</strain>
    </source>
</reference>
<dbReference type="SUPFAM" id="SSF89796">
    <property type="entry name" value="CoA-transferase family III (CaiB/BaiF)"/>
    <property type="match status" value="1"/>
</dbReference>
<dbReference type="EMBL" id="BAAAOR010000016">
    <property type="protein sequence ID" value="GAA1518642.1"/>
    <property type="molecule type" value="Genomic_DNA"/>
</dbReference>
<protein>
    <submittedName>
        <fullName evidence="2">CaiB/BaiF CoA-transferase family protein</fullName>
    </submittedName>
</protein>
<evidence type="ECO:0000313" key="3">
    <source>
        <dbReference type="Proteomes" id="UP001500842"/>
    </source>
</evidence>
<name>A0ABN2AGK1_9ACTN</name>
<evidence type="ECO:0000256" key="1">
    <source>
        <dbReference type="SAM" id="MobiDB-lite"/>
    </source>
</evidence>
<dbReference type="Gene3D" id="3.40.50.10540">
    <property type="entry name" value="Crotonobetainyl-coa:carnitine coa-transferase, domain 1"/>
    <property type="match status" value="1"/>
</dbReference>
<comment type="caution">
    <text evidence="2">The sequence shown here is derived from an EMBL/GenBank/DDBJ whole genome shotgun (WGS) entry which is preliminary data.</text>
</comment>
<dbReference type="InterPro" id="IPR044855">
    <property type="entry name" value="CoA-Trfase_III_dom3_sf"/>
</dbReference>
<dbReference type="InterPro" id="IPR023606">
    <property type="entry name" value="CoA-Trfase_III_dom_1_sf"/>
</dbReference>
<dbReference type="PANTHER" id="PTHR48228">
    <property type="entry name" value="SUCCINYL-COA--D-CITRAMALATE COA-TRANSFERASE"/>
    <property type="match status" value="1"/>
</dbReference>
<dbReference type="PANTHER" id="PTHR48228:SF5">
    <property type="entry name" value="ALPHA-METHYLACYL-COA RACEMASE"/>
    <property type="match status" value="1"/>
</dbReference>
<dbReference type="Pfam" id="PF02515">
    <property type="entry name" value="CoA_transf_3"/>
    <property type="match status" value="1"/>
</dbReference>
<sequence length="382" mass="39847">MTGPLAGLRVLELGALGPSAYATMLLADLGAEVVRVDRPAVDAQGTEAMDPALDFLNRGKQSVAIDLKHPDAAEAVLTLVENAQIVTEGYRPGVAERLGLGPDACLARNPALVYARMTGWGQDGPLAAMAGHDINYISLTGALHAVGPADGPPVPPVNFVGDWGGGGMYLVAGVLAALREAERSGTGQVVDVAIVDGVLHMLSSLHSLLAQGLWVDERGANALDGAAPYYGVYETADGEHMAVGAGEVKFYARLVAALGLDLPVERQYDRGHWSEARAVLADAFRARTRTEWTAFFADIDCCVTPVLSLRESAEHPHVRARGSVVDRDGRLHSGPAPRFSRSTAAEPTAPPVPGQHTVEVLAAAGLDPAALIDAGVAVSRAD</sequence>